<dbReference type="Pfam" id="PF12697">
    <property type="entry name" value="Abhydrolase_6"/>
    <property type="match status" value="1"/>
</dbReference>
<dbReference type="AlphaFoldDB" id="A0AAE0MFN3"/>
<proteinExistence type="predicted"/>
<keyword evidence="4" id="KW-1185">Reference proteome</keyword>
<comment type="caution">
    <text evidence="3">The sequence shown here is derived from an EMBL/GenBank/DDBJ whole genome shotgun (WGS) entry which is preliminary data.</text>
</comment>
<reference evidence="3" key="1">
    <citation type="journal article" date="2023" name="Mol. Phylogenet. Evol.">
        <title>Genome-scale phylogeny and comparative genomics of the fungal order Sordariales.</title>
        <authorList>
            <person name="Hensen N."/>
            <person name="Bonometti L."/>
            <person name="Westerberg I."/>
            <person name="Brannstrom I.O."/>
            <person name="Guillou S."/>
            <person name="Cros-Aarteil S."/>
            <person name="Calhoun S."/>
            <person name="Haridas S."/>
            <person name="Kuo A."/>
            <person name="Mondo S."/>
            <person name="Pangilinan J."/>
            <person name="Riley R."/>
            <person name="LaButti K."/>
            <person name="Andreopoulos B."/>
            <person name="Lipzen A."/>
            <person name="Chen C."/>
            <person name="Yan M."/>
            <person name="Daum C."/>
            <person name="Ng V."/>
            <person name="Clum A."/>
            <person name="Steindorff A."/>
            <person name="Ohm R.A."/>
            <person name="Martin F."/>
            <person name="Silar P."/>
            <person name="Natvig D.O."/>
            <person name="Lalanne C."/>
            <person name="Gautier V."/>
            <person name="Ament-Velasquez S.L."/>
            <person name="Kruys A."/>
            <person name="Hutchinson M.I."/>
            <person name="Powell A.J."/>
            <person name="Barry K."/>
            <person name="Miller A.N."/>
            <person name="Grigoriev I.V."/>
            <person name="Debuchy R."/>
            <person name="Gladieux P."/>
            <person name="Hiltunen Thoren M."/>
            <person name="Johannesson H."/>
        </authorList>
    </citation>
    <scope>NUCLEOTIDE SEQUENCE</scope>
    <source>
        <strain evidence="3">CBS 118394</strain>
    </source>
</reference>
<dbReference type="PANTHER" id="PTHR43798:SF33">
    <property type="entry name" value="HYDROLASE, PUTATIVE (AFU_ORTHOLOGUE AFUA_2G14860)-RELATED"/>
    <property type="match status" value="1"/>
</dbReference>
<organism evidence="3 4">
    <name type="scientific">Apodospora peruviana</name>
    <dbReference type="NCBI Taxonomy" id="516989"/>
    <lineage>
        <taxon>Eukaryota</taxon>
        <taxon>Fungi</taxon>
        <taxon>Dikarya</taxon>
        <taxon>Ascomycota</taxon>
        <taxon>Pezizomycotina</taxon>
        <taxon>Sordariomycetes</taxon>
        <taxon>Sordariomycetidae</taxon>
        <taxon>Sordariales</taxon>
        <taxon>Lasiosphaeriaceae</taxon>
        <taxon>Apodospora</taxon>
    </lineage>
</organism>
<evidence type="ECO:0000256" key="1">
    <source>
        <dbReference type="SAM" id="SignalP"/>
    </source>
</evidence>
<gene>
    <name evidence="3" type="ORF">B0H66DRAFT_510134</name>
</gene>
<evidence type="ECO:0000259" key="2">
    <source>
        <dbReference type="Pfam" id="PF12697"/>
    </source>
</evidence>
<keyword evidence="3" id="KW-0378">Hydrolase</keyword>
<keyword evidence="1" id="KW-0732">Signal</keyword>
<dbReference type="Gene3D" id="3.40.50.1820">
    <property type="entry name" value="alpha/beta hydrolase"/>
    <property type="match status" value="1"/>
</dbReference>
<sequence>MKLLSTASLLLCSGIITAATAKPSPKSDCSKVSFRLPISVQNTAFSSPPDPNNETEIVDFVTSTFSGNLAPTNGTQLIDETFTINAIYCKPLKHASKKRSAAILQILVHGITYNKDMWSGLGLGEQYNWPAAANAEGYHTLAIDRIGHGFEKNAQYPDPLNVVQGAVHVESVHQLIKAVRSSGRKNVLDTRFDKIIYVGHSYGSFVGTALAGLYPSDVDALVLTGWSTSISTTTGGAIPFRSAALLDPSRFRSRALGYVTVTEESSRETAFFYGRYDRTVAQRDFELEDTTTDGESATILDIASVPPVGYKGRVFVATGTNDALFCEPPAETCASLLEATRQFFPGAVEFGYYMPLETGHCLTLHYTAPETFRGVHEWLRRFF</sequence>
<dbReference type="SUPFAM" id="SSF53474">
    <property type="entry name" value="alpha/beta-Hydrolases"/>
    <property type="match status" value="1"/>
</dbReference>
<dbReference type="InterPro" id="IPR050266">
    <property type="entry name" value="AB_hydrolase_sf"/>
</dbReference>
<dbReference type="GO" id="GO:0016787">
    <property type="term" value="F:hydrolase activity"/>
    <property type="evidence" value="ECO:0007669"/>
    <property type="project" value="UniProtKB-KW"/>
</dbReference>
<dbReference type="PANTHER" id="PTHR43798">
    <property type="entry name" value="MONOACYLGLYCEROL LIPASE"/>
    <property type="match status" value="1"/>
</dbReference>
<dbReference type="InterPro" id="IPR029058">
    <property type="entry name" value="AB_hydrolase_fold"/>
</dbReference>
<feature type="signal peptide" evidence="1">
    <location>
        <begin position="1"/>
        <end position="21"/>
    </location>
</feature>
<dbReference type="EMBL" id="JAUEDM010000001">
    <property type="protein sequence ID" value="KAK3330767.1"/>
    <property type="molecule type" value="Genomic_DNA"/>
</dbReference>
<protein>
    <submittedName>
        <fullName evidence="3">Alpha/Beta hydrolase protein</fullName>
    </submittedName>
</protein>
<evidence type="ECO:0000313" key="3">
    <source>
        <dbReference type="EMBL" id="KAK3330767.1"/>
    </source>
</evidence>
<accession>A0AAE0MFN3</accession>
<feature type="chain" id="PRO_5042058951" evidence="1">
    <location>
        <begin position="22"/>
        <end position="383"/>
    </location>
</feature>
<evidence type="ECO:0000313" key="4">
    <source>
        <dbReference type="Proteomes" id="UP001283341"/>
    </source>
</evidence>
<dbReference type="Proteomes" id="UP001283341">
    <property type="component" value="Unassembled WGS sequence"/>
</dbReference>
<reference evidence="3" key="2">
    <citation type="submission" date="2023-06" db="EMBL/GenBank/DDBJ databases">
        <authorList>
            <consortium name="Lawrence Berkeley National Laboratory"/>
            <person name="Haridas S."/>
            <person name="Hensen N."/>
            <person name="Bonometti L."/>
            <person name="Westerberg I."/>
            <person name="Brannstrom I.O."/>
            <person name="Guillou S."/>
            <person name="Cros-Aarteil S."/>
            <person name="Calhoun S."/>
            <person name="Kuo A."/>
            <person name="Mondo S."/>
            <person name="Pangilinan J."/>
            <person name="Riley R."/>
            <person name="Labutti K."/>
            <person name="Andreopoulos B."/>
            <person name="Lipzen A."/>
            <person name="Chen C."/>
            <person name="Yanf M."/>
            <person name="Daum C."/>
            <person name="Ng V."/>
            <person name="Clum A."/>
            <person name="Steindorff A."/>
            <person name="Ohm R."/>
            <person name="Martin F."/>
            <person name="Silar P."/>
            <person name="Natvig D."/>
            <person name="Lalanne C."/>
            <person name="Gautier V."/>
            <person name="Ament-Velasquez S.L."/>
            <person name="Kruys A."/>
            <person name="Hutchinson M.I."/>
            <person name="Powell A.J."/>
            <person name="Barry K."/>
            <person name="Miller A.N."/>
            <person name="Grigoriev I.V."/>
            <person name="Debuchy R."/>
            <person name="Gladieux P."/>
            <person name="Thoren M.H."/>
            <person name="Johannesson H."/>
        </authorList>
    </citation>
    <scope>NUCLEOTIDE SEQUENCE</scope>
    <source>
        <strain evidence="3">CBS 118394</strain>
    </source>
</reference>
<dbReference type="InterPro" id="IPR000073">
    <property type="entry name" value="AB_hydrolase_1"/>
</dbReference>
<name>A0AAE0MFN3_9PEZI</name>
<feature type="domain" description="AB hydrolase-1" evidence="2">
    <location>
        <begin position="106"/>
        <end position="364"/>
    </location>
</feature>
<dbReference type="GO" id="GO:0016020">
    <property type="term" value="C:membrane"/>
    <property type="evidence" value="ECO:0007669"/>
    <property type="project" value="TreeGrafter"/>
</dbReference>